<organism evidence="3 4">
    <name type="scientific">Actinomyces israelii</name>
    <dbReference type="NCBI Taxonomy" id="1659"/>
    <lineage>
        <taxon>Bacteria</taxon>
        <taxon>Bacillati</taxon>
        <taxon>Actinomycetota</taxon>
        <taxon>Actinomycetes</taxon>
        <taxon>Actinomycetales</taxon>
        <taxon>Actinomycetaceae</taxon>
        <taxon>Actinomyces</taxon>
    </lineage>
</organism>
<feature type="region of interest" description="Disordered" evidence="1">
    <location>
        <begin position="77"/>
        <end position="109"/>
    </location>
</feature>
<dbReference type="InterPro" id="IPR008613">
    <property type="entry name" value="Excalibur_Ca-bd_domain"/>
</dbReference>
<dbReference type="Pfam" id="PF03793">
    <property type="entry name" value="PASTA"/>
    <property type="match status" value="1"/>
</dbReference>
<evidence type="ECO:0000256" key="1">
    <source>
        <dbReference type="SAM" id="MobiDB-lite"/>
    </source>
</evidence>
<dbReference type="EMBL" id="JAPTMY010000021">
    <property type="protein sequence ID" value="MCZ0858358.1"/>
    <property type="molecule type" value="Genomic_DNA"/>
</dbReference>
<dbReference type="CDD" id="cd06577">
    <property type="entry name" value="PASTA_pknB"/>
    <property type="match status" value="1"/>
</dbReference>
<evidence type="ECO:0000313" key="4">
    <source>
        <dbReference type="Proteomes" id="UP001072034"/>
    </source>
</evidence>
<accession>A0ABT4I9D2</accession>
<comment type="caution">
    <text evidence="3">The sequence shown here is derived from an EMBL/GenBank/DDBJ whole genome shotgun (WGS) entry which is preliminary data.</text>
</comment>
<proteinExistence type="predicted"/>
<dbReference type="PROSITE" id="PS51178">
    <property type="entry name" value="PASTA"/>
    <property type="match status" value="1"/>
</dbReference>
<keyword evidence="4" id="KW-1185">Reference proteome</keyword>
<dbReference type="RefSeq" id="WP_268917761.1">
    <property type="nucleotide sequence ID" value="NZ_JAPTMY010000021.1"/>
</dbReference>
<feature type="compositionally biased region" description="Basic and acidic residues" evidence="1">
    <location>
        <begin position="218"/>
        <end position="235"/>
    </location>
</feature>
<dbReference type="Pfam" id="PF05901">
    <property type="entry name" value="Excalibur"/>
    <property type="match status" value="1"/>
</dbReference>
<feature type="compositionally biased region" description="Low complexity" evidence="1">
    <location>
        <begin position="161"/>
        <end position="197"/>
    </location>
</feature>
<feature type="region of interest" description="Disordered" evidence="1">
    <location>
        <begin position="161"/>
        <end position="235"/>
    </location>
</feature>
<dbReference type="InterPro" id="IPR005543">
    <property type="entry name" value="PASTA_dom"/>
</dbReference>
<dbReference type="SMART" id="SM00894">
    <property type="entry name" value="Excalibur"/>
    <property type="match status" value="1"/>
</dbReference>
<reference evidence="3" key="1">
    <citation type="submission" date="2022-10" db="EMBL/GenBank/DDBJ databases">
        <title>Genome sequence of Actinomyces israelii ATCC 10048.</title>
        <authorList>
            <person name="Watt R.M."/>
            <person name="Tong W.M."/>
        </authorList>
    </citation>
    <scope>NUCLEOTIDE SEQUENCE</scope>
    <source>
        <strain evidence="3">ATCC 10048</strain>
    </source>
</reference>
<evidence type="ECO:0000259" key="2">
    <source>
        <dbReference type="PROSITE" id="PS51178"/>
    </source>
</evidence>
<feature type="domain" description="PASTA" evidence="2">
    <location>
        <begin position="52"/>
        <end position="124"/>
    </location>
</feature>
<gene>
    <name evidence="3" type="ORF">OHJ16_09920</name>
</gene>
<evidence type="ECO:0000313" key="3">
    <source>
        <dbReference type="EMBL" id="MCZ0858358.1"/>
    </source>
</evidence>
<sequence length="235" mass="23122">MTVSQISSRRPSRLLSAGSWLVALVIVLVPAVSGCDDSAAHEAAPASAAATTPAAVEVPDVVGMKGDAAADALKKAGLSKSPSYTDADGEESVWAPGNWSVTAQDPAAGERVPADQAITLTVNHDSADAAASASAAAAASASAAAEASASAAAEASASAAAAAAEQAAQEEPAQEEPAQPEAPAQEPQSEPEAPADAYYANCTEAKAAGAAPLYRGDPGYRAKLDGDHDGVACEK</sequence>
<name>A0ABT4I9D2_9ACTO</name>
<dbReference type="SMART" id="SM00740">
    <property type="entry name" value="PASTA"/>
    <property type="match status" value="1"/>
</dbReference>
<dbReference type="Proteomes" id="UP001072034">
    <property type="component" value="Unassembled WGS sequence"/>
</dbReference>
<protein>
    <submittedName>
        <fullName evidence="3">Excalibur calcium-binding domain-containing protein</fullName>
    </submittedName>
</protein>
<dbReference type="Gene3D" id="3.30.10.20">
    <property type="match status" value="1"/>
</dbReference>